<organism evidence="1 2">
    <name type="scientific">Pseudomonas extremaustralis</name>
    <dbReference type="NCBI Taxonomy" id="359110"/>
    <lineage>
        <taxon>Bacteria</taxon>
        <taxon>Pseudomonadati</taxon>
        <taxon>Pseudomonadota</taxon>
        <taxon>Gammaproteobacteria</taxon>
        <taxon>Pseudomonadales</taxon>
        <taxon>Pseudomonadaceae</taxon>
        <taxon>Pseudomonas</taxon>
    </lineage>
</organism>
<gene>
    <name evidence="1" type="ORF">FIV36_16235</name>
</gene>
<dbReference type="OrthoDB" id="7020849at2"/>
<dbReference type="RefSeq" id="WP_130926092.1">
    <property type="nucleotide sequence ID" value="NZ_UYXU01000010.1"/>
</dbReference>
<reference evidence="1 2" key="1">
    <citation type="submission" date="2019-06" db="EMBL/GenBank/DDBJ databases">
        <title>Pseudomonas bimorpha sp. nov. isolated from bovine raw milk and skim milk concentrate.</title>
        <authorList>
            <person name="Hofmann K."/>
            <person name="Huptas C."/>
            <person name="Doll E."/>
            <person name="Scherer S."/>
            <person name="Wenning M."/>
        </authorList>
    </citation>
    <scope>NUCLEOTIDE SEQUENCE [LARGE SCALE GENOMIC DNA]</scope>
    <source>
        <strain evidence="1 2">DSM 17835</strain>
    </source>
</reference>
<dbReference type="AlphaFoldDB" id="A0A5C5QEA9"/>
<protein>
    <submittedName>
        <fullName evidence="1">Uncharacterized protein</fullName>
    </submittedName>
</protein>
<feature type="non-terminal residue" evidence="1">
    <location>
        <position position="62"/>
    </location>
</feature>
<evidence type="ECO:0000313" key="1">
    <source>
        <dbReference type="EMBL" id="TWS03683.1"/>
    </source>
</evidence>
<dbReference type="Proteomes" id="UP000317951">
    <property type="component" value="Unassembled WGS sequence"/>
</dbReference>
<comment type="caution">
    <text evidence="1">The sequence shown here is derived from an EMBL/GenBank/DDBJ whole genome shotgun (WGS) entry which is preliminary data.</text>
</comment>
<name>A0A5C5QEA9_9PSED</name>
<sequence>MIPPIASFVLAPMNAQAPDAESVFHDFRACLNTFDQWASSFWSVSALEVEQVFKVGDEVALV</sequence>
<evidence type="ECO:0000313" key="2">
    <source>
        <dbReference type="Proteomes" id="UP000317951"/>
    </source>
</evidence>
<proteinExistence type="predicted"/>
<dbReference type="EMBL" id="VFET01000012">
    <property type="protein sequence ID" value="TWS03683.1"/>
    <property type="molecule type" value="Genomic_DNA"/>
</dbReference>
<accession>A0A5C5QEA9</accession>